<feature type="domain" description="HicB-like antitoxin of toxin-antitoxin system" evidence="1">
    <location>
        <begin position="5"/>
        <end position="122"/>
    </location>
</feature>
<reference evidence="2 3" key="1">
    <citation type="submission" date="2022-08" db="EMBL/GenBank/DDBJ databases">
        <title>Genome Sequence of the sulphate-reducing bacterium, Pseudodesulfovibrio sp. SYK.</title>
        <authorList>
            <person name="Kondo R."/>
            <person name="Kataoka T."/>
        </authorList>
    </citation>
    <scope>NUCLEOTIDE SEQUENCE [LARGE SCALE GENOMIC DNA]</scope>
    <source>
        <strain evidence="2 3">SYK</strain>
    </source>
</reference>
<evidence type="ECO:0000313" key="2">
    <source>
        <dbReference type="EMBL" id="BDQ36582.1"/>
    </source>
</evidence>
<dbReference type="InterPro" id="IPR035069">
    <property type="entry name" value="TTHA1013/TTHA0281-like"/>
</dbReference>
<dbReference type="InterPro" id="IPR051404">
    <property type="entry name" value="TA_system_antitoxin"/>
</dbReference>
<sequence>MQYVALFEKDKQGYSVTFPDFPACTTCGETLSEAVDHAHEALAMFAEDLVERGKILPEPSEKKKILAQTENKSKKAINISVKGDGTDFEEFELVMHTHLLERIEKCCRKNNISPADFLAMAARKTLDSDEFAE</sequence>
<protein>
    <submittedName>
        <fullName evidence="2">HicB family protein</fullName>
    </submittedName>
</protein>
<accession>A0ABM8AYI7</accession>
<dbReference type="Gene3D" id="3.30.160.250">
    <property type="match status" value="1"/>
</dbReference>
<dbReference type="PANTHER" id="PTHR34504:SF2">
    <property type="entry name" value="UPF0150 PROTEIN SSL0259"/>
    <property type="match status" value="1"/>
</dbReference>
<organism evidence="2 3">
    <name type="scientific">Pseudodesulfovibrio nedwellii</name>
    <dbReference type="NCBI Taxonomy" id="2973072"/>
    <lineage>
        <taxon>Bacteria</taxon>
        <taxon>Pseudomonadati</taxon>
        <taxon>Thermodesulfobacteriota</taxon>
        <taxon>Desulfovibrionia</taxon>
        <taxon>Desulfovibrionales</taxon>
        <taxon>Desulfovibrionaceae</taxon>
    </lineage>
</organism>
<dbReference type="InterPro" id="IPR031807">
    <property type="entry name" value="HicB-like"/>
</dbReference>
<gene>
    <name evidence="2" type="ORF">SYK_09420</name>
</gene>
<dbReference type="RefSeq" id="WP_281762476.1">
    <property type="nucleotide sequence ID" value="NZ_AP026709.1"/>
</dbReference>
<dbReference type="PANTHER" id="PTHR34504">
    <property type="entry name" value="ANTITOXIN HICB"/>
    <property type="match status" value="1"/>
</dbReference>
<evidence type="ECO:0000313" key="3">
    <source>
        <dbReference type="Proteomes" id="UP001317742"/>
    </source>
</evidence>
<evidence type="ECO:0000259" key="1">
    <source>
        <dbReference type="Pfam" id="PF15919"/>
    </source>
</evidence>
<dbReference type="Pfam" id="PF15919">
    <property type="entry name" value="HicB_lk_antitox"/>
    <property type="match status" value="1"/>
</dbReference>
<dbReference type="EMBL" id="AP026709">
    <property type="protein sequence ID" value="BDQ36582.1"/>
    <property type="molecule type" value="Genomic_DNA"/>
</dbReference>
<dbReference type="Proteomes" id="UP001317742">
    <property type="component" value="Chromosome"/>
</dbReference>
<keyword evidence="3" id="KW-1185">Reference proteome</keyword>
<proteinExistence type="predicted"/>
<name>A0ABM8AYI7_9BACT</name>
<dbReference type="SUPFAM" id="SSF143100">
    <property type="entry name" value="TTHA1013/TTHA0281-like"/>
    <property type="match status" value="1"/>
</dbReference>